<evidence type="ECO:0000313" key="1">
    <source>
        <dbReference type="EMBL" id="CAF4276213.1"/>
    </source>
</evidence>
<dbReference type="AlphaFoldDB" id="A0A820GFD3"/>
<sequence length="22" mass="2621">IIVLNSRLVSITLHDKVDREYH</sequence>
<name>A0A820GFD3_9BILA</name>
<proteinExistence type="predicted"/>
<organism evidence="1 2">
    <name type="scientific">Rotaria sordida</name>
    <dbReference type="NCBI Taxonomy" id="392033"/>
    <lineage>
        <taxon>Eukaryota</taxon>
        <taxon>Metazoa</taxon>
        <taxon>Spiralia</taxon>
        <taxon>Gnathifera</taxon>
        <taxon>Rotifera</taxon>
        <taxon>Eurotatoria</taxon>
        <taxon>Bdelloidea</taxon>
        <taxon>Philodinida</taxon>
        <taxon>Philodinidae</taxon>
        <taxon>Rotaria</taxon>
    </lineage>
</organism>
<comment type="caution">
    <text evidence="1">The sequence shown here is derived from an EMBL/GenBank/DDBJ whole genome shotgun (WGS) entry which is preliminary data.</text>
</comment>
<dbReference type="EMBL" id="CAJOBD010028764">
    <property type="protein sequence ID" value="CAF4276213.1"/>
    <property type="molecule type" value="Genomic_DNA"/>
</dbReference>
<feature type="non-terminal residue" evidence="1">
    <location>
        <position position="1"/>
    </location>
</feature>
<evidence type="ECO:0000313" key="2">
    <source>
        <dbReference type="Proteomes" id="UP000663836"/>
    </source>
</evidence>
<dbReference type="Proteomes" id="UP000663836">
    <property type="component" value="Unassembled WGS sequence"/>
</dbReference>
<gene>
    <name evidence="1" type="ORF">JBS370_LOCUS39597</name>
</gene>
<accession>A0A820GFD3</accession>
<reference evidence="1" key="1">
    <citation type="submission" date="2021-02" db="EMBL/GenBank/DDBJ databases">
        <authorList>
            <person name="Nowell W R."/>
        </authorList>
    </citation>
    <scope>NUCLEOTIDE SEQUENCE</scope>
</reference>
<protein>
    <submittedName>
        <fullName evidence="1">Uncharacterized protein</fullName>
    </submittedName>
</protein>